<protein>
    <submittedName>
        <fullName evidence="1">Uncharacterized protein</fullName>
    </submittedName>
</protein>
<organism evidence="1 2">
    <name type="scientific">Anditalea andensis</name>
    <dbReference type="NCBI Taxonomy" id="1048983"/>
    <lineage>
        <taxon>Bacteria</taxon>
        <taxon>Pseudomonadati</taxon>
        <taxon>Bacteroidota</taxon>
        <taxon>Cytophagia</taxon>
        <taxon>Cytophagales</taxon>
        <taxon>Cytophagaceae</taxon>
        <taxon>Anditalea</taxon>
    </lineage>
</organism>
<gene>
    <name evidence="1" type="ORF">EL17_18560</name>
</gene>
<dbReference type="AlphaFoldDB" id="A0A074KYP1"/>
<evidence type="ECO:0000313" key="1">
    <source>
        <dbReference type="EMBL" id="KEO72733.1"/>
    </source>
</evidence>
<evidence type="ECO:0000313" key="2">
    <source>
        <dbReference type="Proteomes" id="UP000027821"/>
    </source>
</evidence>
<reference evidence="1 2" key="1">
    <citation type="submission" date="2014-04" db="EMBL/GenBank/DDBJ databases">
        <title>Characterization and application of a salt tolerant electro-active bacterium.</title>
        <authorList>
            <person name="Yang L."/>
            <person name="Wei S."/>
            <person name="Tay Q.X.M."/>
        </authorList>
    </citation>
    <scope>NUCLEOTIDE SEQUENCE [LARGE SCALE GENOMIC DNA]</scope>
    <source>
        <strain evidence="1 2">LY1</strain>
    </source>
</reference>
<keyword evidence="2" id="KW-1185">Reference proteome</keyword>
<dbReference type="Proteomes" id="UP000027821">
    <property type="component" value="Unassembled WGS sequence"/>
</dbReference>
<dbReference type="RefSeq" id="WP_035077493.1">
    <property type="nucleotide sequence ID" value="NZ_JMIH01000024.1"/>
</dbReference>
<name>A0A074KYP1_9BACT</name>
<proteinExistence type="predicted"/>
<accession>A0A074KYP1</accession>
<sequence>MMKYLLFIIMILPFIANGQLLKSDNILIVYDTTAVIKTADLKDKSIKIISPDYTISFDRIQVLTSIDKQIEELEGDKNLKEWQLEAINKIRRVRDFLANDQTHIWKDFWNEGEFTPIDEIKSDELLTKKLFWELACPMLDEGQFELIINSEPQNQILKTTSNINGAIATVFVTEGGMGFWMCPPITID</sequence>
<dbReference type="EMBL" id="JMIH01000024">
    <property type="protein sequence ID" value="KEO72733.1"/>
    <property type="molecule type" value="Genomic_DNA"/>
</dbReference>
<comment type="caution">
    <text evidence="1">The sequence shown here is derived from an EMBL/GenBank/DDBJ whole genome shotgun (WGS) entry which is preliminary data.</text>
</comment>